<dbReference type="GO" id="GO:0020037">
    <property type="term" value="F:heme binding"/>
    <property type="evidence" value="ECO:0007669"/>
    <property type="project" value="InterPro"/>
</dbReference>
<dbReference type="InterPro" id="IPR001128">
    <property type="entry name" value="Cyt_P450"/>
</dbReference>
<dbReference type="GO" id="GO:0004497">
    <property type="term" value="F:monooxygenase activity"/>
    <property type="evidence" value="ECO:0007669"/>
    <property type="project" value="UniProtKB-KW"/>
</dbReference>
<comment type="caution">
    <text evidence="9">The sequence shown here is derived from an EMBL/GenBank/DDBJ whole genome shotgun (WGS) entry which is preliminary data.</text>
</comment>
<keyword evidence="8" id="KW-0349">Heme</keyword>
<evidence type="ECO:0000256" key="1">
    <source>
        <dbReference type="ARBA" id="ARBA00001971"/>
    </source>
</evidence>
<sequence>MDPIEHARRRKPWNRAFSTAALKEYQPIVTRRTAQLIEGLMGEVGTTDLAKWISYYAYDFMGDMVFGGGTEMLREGDRDGLWRLLKNGMSIAVIYEHVPWLSYYTRHLPGLGNDLKRLRAMAFERTIQRYNRGSLTKDLFYYLSNEDQAETESPPRHIVISDGLIALIAGSDTTATTLSNVFYCLLTHPETYKRLQDEVDKYYPLGEDALNPEHHVHMTYLDAVINETMRLFPAVSSGSLRAPIRGTGGKTVGPYYLPEGTQARLHVYSLQRDARYFTQPESFWPDRWLIAEGLQKFSGQFVHDPNAFIPFSFGTANCVGKNLAMLEMRMVMCNCMQKLEMNFAEGWDSEMWLRDLEDVFVTRMGQLPVTIRKRE</sequence>
<evidence type="ECO:0000256" key="3">
    <source>
        <dbReference type="ARBA" id="ARBA00010617"/>
    </source>
</evidence>
<evidence type="ECO:0008006" key="11">
    <source>
        <dbReference type="Google" id="ProtNLM"/>
    </source>
</evidence>
<gene>
    <name evidence="9" type="ORF">EW026_g6556</name>
</gene>
<keyword evidence="6 8" id="KW-0408">Iron</keyword>
<keyword evidence="7" id="KW-0503">Monooxygenase</keyword>
<keyword evidence="4 8" id="KW-0479">Metal-binding</keyword>
<dbReference type="Proteomes" id="UP000309038">
    <property type="component" value="Unassembled WGS sequence"/>
</dbReference>
<evidence type="ECO:0000256" key="8">
    <source>
        <dbReference type="PIRSR" id="PIRSR602401-1"/>
    </source>
</evidence>
<evidence type="ECO:0000256" key="2">
    <source>
        <dbReference type="ARBA" id="ARBA00005179"/>
    </source>
</evidence>
<evidence type="ECO:0000256" key="5">
    <source>
        <dbReference type="ARBA" id="ARBA00023002"/>
    </source>
</evidence>
<evidence type="ECO:0000256" key="6">
    <source>
        <dbReference type="ARBA" id="ARBA00023004"/>
    </source>
</evidence>
<dbReference type="InterPro" id="IPR036396">
    <property type="entry name" value="Cyt_P450_sf"/>
</dbReference>
<evidence type="ECO:0000256" key="4">
    <source>
        <dbReference type="ARBA" id="ARBA00022723"/>
    </source>
</evidence>
<accession>A0A4S4KCD4</accession>
<reference evidence="9 10" key="1">
    <citation type="submission" date="2019-02" db="EMBL/GenBank/DDBJ databases">
        <title>Genome sequencing of the rare red list fungi Phlebia centrifuga.</title>
        <authorList>
            <person name="Buettner E."/>
            <person name="Kellner H."/>
        </authorList>
    </citation>
    <scope>NUCLEOTIDE SEQUENCE [LARGE SCALE GENOMIC DNA]</scope>
    <source>
        <strain evidence="9 10">DSM 108282</strain>
    </source>
</reference>
<name>A0A4S4KCD4_9APHY</name>
<dbReference type="PANTHER" id="PTHR24305">
    <property type="entry name" value="CYTOCHROME P450"/>
    <property type="match status" value="1"/>
</dbReference>
<comment type="pathway">
    <text evidence="2">Secondary metabolite biosynthesis.</text>
</comment>
<dbReference type="EMBL" id="SGPJ01000367">
    <property type="protein sequence ID" value="THG95017.1"/>
    <property type="molecule type" value="Genomic_DNA"/>
</dbReference>
<dbReference type="GO" id="GO:0016705">
    <property type="term" value="F:oxidoreductase activity, acting on paired donors, with incorporation or reduction of molecular oxygen"/>
    <property type="evidence" value="ECO:0007669"/>
    <property type="project" value="InterPro"/>
</dbReference>
<keyword evidence="5" id="KW-0560">Oxidoreductase</keyword>
<evidence type="ECO:0000313" key="10">
    <source>
        <dbReference type="Proteomes" id="UP000309038"/>
    </source>
</evidence>
<dbReference type="SUPFAM" id="SSF48264">
    <property type="entry name" value="Cytochrome P450"/>
    <property type="match status" value="1"/>
</dbReference>
<proteinExistence type="inferred from homology"/>
<comment type="cofactor">
    <cofactor evidence="1 8">
        <name>heme</name>
        <dbReference type="ChEBI" id="CHEBI:30413"/>
    </cofactor>
</comment>
<protein>
    <recommendedName>
        <fullName evidence="11">Cytochrome P450</fullName>
    </recommendedName>
</protein>
<dbReference type="InterPro" id="IPR002401">
    <property type="entry name" value="Cyt_P450_E_grp-I"/>
</dbReference>
<feature type="binding site" description="axial binding residue" evidence="8">
    <location>
        <position position="318"/>
    </location>
    <ligand>
        <name>heme</name>
        <dbReference type="ChEBI" id="CHEBI:30413"/>
    </ligand>
    <ligandPart>
        <name>Fe</name>
        <dbReference type="ChEBI" id="CHEBI:18248"/>
    </ligandPart>
</feature>
<dbReference type="InterPro" id="IPR050121">
    <property type="entry name" value="Cytochrome_P450_monoxygenase"/>
</dbReference>
<evidence type="ECO:0000256" key="7">
    <source>
        <dbReference type="ARBA" id="ARBA00023033"/>
    </source>
</evidence>
<dbReference type="GO" id="GO:0005506">
    <property type="term" value="F:iron ion binding"/>
    <property type="evidence" value="ECO:0007669"/>
    <property type="project" value="InterPro"/>
</dbReference>
<dbReference type="PRINTS" id="PR00385">
    <property type="entry name" value="P450"/>
</dbReference>
<dbReference type="PRINTS" id="PR00463">
    <property type="entry name" value="EP450I"/>
</dbReference>
<organism evidence="9 10">
    <name type="scientific">Hermanssonia centrifuga</name>
    <dbReference type="NCBI Taxonomy" id="98765"/>
    <lineage>
        <taxon>Eukaryota</taxon>
        <taxon>Fungi</taxon>
        <taxon>Dikarya</taxon>
        <taxon>Basidiomycota</taxon>
        <taxon>Agaricomycotina</taxon>
        <taxon>Agaricomycetes</taxon>
        <taxon>Polyporales</taxon>
        <taxon>Meruliaceae</taxon>
        <taxon>Hermanssonia</taxon>
    </lineage>
</organism>
<evidence type="ECO:0000313" key="9">
    <source>
        <dbReference type="EMBL" id="THG95017.1"/>
    </source>
</evidence>
<dbReference type="PANTHER" id="PTHR24305:SF187">
    <property type="entry name" value="P450, PUTATIVE (EUROFUNG)-RELATED"/>
    <property type="match status" value="1"/>
</dbReference>
<dbReference type="Pfam" id="PF00067">
    <property type="entry name" value="p450"/>
    <property type="match status" value="1"/>
</dbReference>
<dbReference type="AlphaFoldDB" id="A0A4S4KCD4"/>
<keyword evidence="10" id="KW-1185">Reference proteome</keyword>
<dbReference type="Gene3D" id="1.10.630.10">
    <property type="entry name" value="Cytochrome P450"/>
    <property type="match status" value="1"/>
</dbReference>
<comment type="similarity">
    <text evidence="3">Belongs to the cytochrome P450 family.</text>
</comment>